<keyword evidence="9" id="KW-1185">Reference proteome</keyword>
<keyword evidence="4 6" id="KW-0238">DNA-binding</keyword>
<keyword evidence="5 6" id="KW-0539">Nucleus</keyword>
<dbReference type="GO" id="GO:0000981">
    <property type="term" value="F:DNA-binding transcription factor activity, RNA polymerase II-specific"/>
    <property type="evidence" value="ECO:0007669"/>
    <property type="project" value="TreeGrafter"/>
</dbReference>
<evidence type="ECO:0000256" key="4">
    <source>
        <dbReference type="ARBA" id="ARBA00023125"/>
    </source>
</evidence>
<dbReference type="PANTHER" id="PTHR12322">
    <property type="entry name" value="DOUBLESEX AND MAB-3 RELATED TRANSCRIPTION FACTOR DMRT"/>
    <property type="match status" value="1"/>
</dbReference>
<feature type="DNA-binding region" description="DM" evidence="6">
    <location>
        <begin position="32"/>
        <end position="79"/>
    </location>
</feature>
<organism evidence="8 9">
    <name type="scientific">Oncorhynchus tshawytscha</name>
    <name type="common">Chinook salmon</name>
    <name type="synonym">Salmo tshawytscha</name>
    <dbReference type="NCBI Taxonomy" id="74940"/>
    <lineage>
        <taxon>Eukaryota</taxon>
        <taxon>Metazoa</taxon>
        <taxon>Chordata</taxon>
        <taxon>Craniata</taxon>
        <taxon>Vertebrata</taxon>
        <taxon>Euteleostomi</taxon>
        <taxon>Actinopterygii</taxon>
        <taxon>Neopterygii</taxon>
        <taxon>Teleostei</taxon>
        <taxon>Protacanthopterygii</taxon>
        <taxon>Salmoniformes</taxon>
        <taxon>Salmonidae</taxon>
        <taxon>Salmoninae</taxon>
        <taxon>Oncorhynchus</taxon>
    </lineage>
</organism>
<dbReference type="SMART" id="SM00301">
    <property type="entry name" value="DM"/>
    <property type="match status" value="1"/>
</dbReference>
<sequence length="136" mass="15414">GIVSRCLRPEPQIELIMSNVYKPQKSPRNPKCARCRNHGFIVQLKGHSGQCQFLKCNCWKCSLIAERTKIMAFQRRIKKTNKEESALNLTWSRPSDTPVDGTLSGRVENAHQAFQGRKWSNGFPSLSSTWPDALPS</sequence>
<dbReference type="Ensembl" id="ENSOTST00005082985.2">
    <property type="protein sequence ID" value="ENSOTSP00005076589.1"/>
    <property type="gene ID" value="ENSOTSG00005036101.2"/>
</dbReference>
<feature type="domain" description="DM" evidence="7">
    <location>
        <begin position="32"/>
        <end position="79"/>
    </location>
</feature>
<dbReference type="InterPro" id="IPR036407">
    <property type="entry name" value="DM_DNA-bd_sf"/>
</dbReference>
<evidence type="ECO:0000313" key="8">
    <source>
        <dbReference type="Ensembl" id="ENSOTSP00005076589.1"/>
    </source>
</evidence>
<comment type="subcellular location">
    <subcellularLocation>
        <location evidence="6">Nucleus</location>
    </subcellularLocation>
</comment>
<dbReference type="GO" id="GO:0046872">
    <property type="term" value="F:metal ion binding"/>
    <property type="evidence" value="ECO:0007669"/>
    <property type="project" value="UniProtKB-KW"/>
</dbReference>
<keyword evidence="2 6" id="KW-0479">Metal-binding</keyword>
<reference evidence="8" key="2">
    <citation type="submission" date="2025-09" db="UniProtKB">
        <authorList>
            <consortium name="Ensembl"/>
        </authorList>
    </citation>
    <scope>IDENTIFICATION</scope>
</reference>
<evidence type="ECO:0000256" key="1">
    <source>
        <dbReference type="ARBA" id="ARBA00006834"/>
    </source>
</evidence>
<dbReference type="InterPro" id="IPR026607">
    <property type="entry name" value="DMRT"/>
</dbReference>
<dbReference type="AlphaFoldDB" id="A0A8C8IAB4"/>
<dbReference type="Proteomes" id="UP000694402">
    <property type="component" value="Unassembled WGS sequence"/>
</dbReference>
<evidence type="ECO:0000259" key="7">
    <source>
        <dbReference type="PROSITE" id="PS50809"/>
    </source>
</evidence>
<proteinExistence type="inferred from homology"/>
<dbReference type="GO" id="GO:0005634">
    <property type="term" value="C:nucleus"/>
    <property type="evidence" value="ECO:0007669"/>
    <property type="project" value="UniProtKB-SubCell"/>
</dbReference>
<dbReference type="SUPFAM" id="SSF82927">
    <property type="entry name" value="Cysteine-rich DNA binding domain, (DM domain)"/>
    <property type="match status" value="1"/>
</dbReference>
<dbReference type="InterPro" id="IPR001275">
    <property type="entry name" value="DM_DNA-bd"/>
</dbReference>
<protein>
    <recommendedName>
        <fullName evidence="7">DM domain-containing protein</fullName>
    </recommendedName>
</protein>
<dbReference type="GeneTree" id="ENSGT00990000204738"/>
<reference evidence="8" key="1">
    <citation type="submission" date="2025-08" db="UniProtKB">
        <authorList>
            <consortium name="Ensembl"/>
        </authorList>
    </citation>
    <scope>IDENTIFICATION</scope>
</reference>
<comment type="similarity">
    <text evidence="1">Belongs to the DMRT family.</text>
</comment>
<evidence type="ECO:0000256" key="6">
    <source>
        <dbReference type="PROSITE-ProRule" id="PRU00070"/>
    </source>
</evidence>
<accession>A0A8C8IAB4</accession>
<dbReference type="PANTHER" id="PTHR12322:SF76">
    <property type="entry name" value="DOUBLESEX- AND MAB-3-RELATED TRANSCRIPTION FACTOR A2"/>
    <property type="match status" value="1"/>
</dbReference>
<dbReference type="PROSITE" id="PS50809">
    <property type="entry name" value="DM_2"/>
    <property type="match status" value="1"/>
</dbReference>
<dbReference type="GO" id="GO:0007548">
    <property type="term" value="P:sex differentiation"/>
    <property type="evidence" value="ECO:0007669"/>
    <property type="project" value="TreeGrafter"/>
</dbReference>
<keyword evidence="3 6" id="KW-0862">Zinc</keyword>
<evidence type="ECO:0000256" key="3">
    <source>
        <dbReference type="ARBA" id="ARBA00022833"/>
    </source>
</evidence>
<name>A0A8C8IAB4_ONCTS</name>
<evidence type="ECO:0000313" key="9">
    <source>
        <dbReference type="Proteomes" id="UP000694402"/>
    </source>
</evidence>
<dbReference type="GO" id="GO:0007281">
    <property type="term" value="P:germ cell development"/>
    <property type="evidence" value="ECO:0007669"/>
    <property type="project" value="TreeGrafter"/>
</dbReference>
<dbReference type="GO" id="GO:0000978">
    <property type="term" value="F:RNA polymerase II cis-regulatory region sequence-specific DNA binding"/>
    <property type="evidence" value="ECO:0007669"/>
    <property type="project" value="TreeGrafter"/>
</dbReference>
<evidence type="ECO:0000256" key="2">
    <source>
        <dbReference type="ARBA" id="ARBA00022723"/>
    </source>
</evidence>
<evidence type="ECO:0000256" key="5">
    <source>
        <dbReference type="ARBA" id="ARBA00023242"/>
    </source>
</evidence>
<dbReference type="PROSITE" id="PS40000">
    <property type="entry name" value="DM_1"/>
    <property type="match status" value="1"/>
</dbReference>
<dbReference type="Gene3D" id="4.10.1040.10">
    <property type="entry name" value="DM DNA-binding domain"/>
    <property type="match status" value="1"/>
</dbReference>
<dbReference type="FunFam" id="4.10.1040.10:FF:000001">
    <property type="entry name" value="doublesex- and mab-3-related transcription factor 1"/>
    <property type="match status" value="1"/>
</dbReference>
<dbReference type="Pfam" id="PF00751">
    <property type="entry name" value="DM"/>
    <property type="match status" value="1"/>
</dbReference>